<dbReference type="EMBL" id="SMLA01000012">
    <property type="protein sequence ID" value="TDD89426.1"/>
    <property type="molecule type" value="Genomic_DNA"/>
</dbReference>
<dbReference type="AlphaFoldDB" id="A0A4R5BUR5"/>
<protein>
    <submittedName>
        <fullName evidence="4">FAD-binding protein</fullName>
    </submittedName>
</protein>
<dbReference type="InterPro" id="IPR036188">
    <property type="entry name" value="FAD/NAD-bd_sf"/>
</dbReference>
<dbReference type="PRINTS" id="PR00420">
    <property type="entry name" value="RNGMNOXGNASE"/>
</dbReference>
<dbReference type="Pfam" id="PF01494">
    <property type="entry name" value="FAD_binding_3"/>
    <property type="match status" value="1"/>
</dbReference>
<dbReference type="PANTHER" id="PTHR43004:SF8">
    <property type="entry name" value="FAD-BINDING DOMAIN-CONTAINING PROTEIN-RELATED"/>
    <property type="match status" value="1"/>
</dbReference>
<dbReference type="GO" id="GO:0016709">
    <property type="term" value="F:oxidoreductase activity, acting on paired donors, with incorporation or reduction of molecular oxygen, NAD(P)H as one donor, and incorporation of one atom of oxygen"/>
    <property type="evidence" value="ECO:0007669"/>
    <property type="project" value="UniProtKB-ARBA"/>
</dbReference>
<dbReference type="RefSeq" id="WP_132682763.1">
    <property type="nucleotide sequence ID" value="NZ_SMLA01000012.1"/>
</dbReference>
<dbReference type="Gene3D" id="3.40.30.120">
    <property type="match status" value="1"/>
</dbReference>
<evidence type="ECO:0000256" key="2">
    <source>
        <dbReference type="ARBA" id="ARBA00022827"/>
    </source>
</evidence>
<evidence type="ECO:0000313" key="5">
    <source>
        <dbReference type="Proteomes" id="UP000294723"/>
    </source>
</evidence>
<organism evidence="4 5">
    <name type="scientific">Saccharopolyspora karakumensis</name>
    <dbReference type="NCBI Taxonomy" id="2530386"/>
    <lineage>
        <taxon>Bacteria</taxon>
        <taxon>Bacillati</taxon>
        <taxon>Actinomycetota</taxon>
        <taxon>Actinomycetes</taxon>
        <taxon>Pseudonocardiales</taxon>
        <taxon>Pseudonocardiaceae</taxon>
        <taxon>Saccharopolyspora</taxon>
    </lineage>
</organism>
<proteinExistence type="predicted"/>
<keyword evidence="5" id="KW-1185">Reference proteome</keyword>
<evidence type="ECO:0000256" key="1">
    <source>
        <dbReference type="ARBA" id="ARBA00022630"/>
    </source>
</evidence>
<dbReference type="Proteomes" id="UP000294723">
    <property type="component" value="Unassembled WGS sequence"/>
</dbReference>
<dbReference type="Gene3D" id="3.50.50.60">
    <property type="entry name" value="FAD/NAD(P)-binding domain"/>
    <property type="match status" value="1"/>
</dbReference>
<comment type="caution">
    <text evidence="4">The sequence shown here is derived from an EMBL/GenBank/DDBJ whole genome shotgun (WGS) entry which is preliminary data.</text>
</comment>
<evidence type="ECO:0000313" key="4">
    <source>
        <dbReference type="EMBL" id="TDD89426.1"/>
    </source>
</evidence>
<feature type="domain" description="FAD-binding" evidence="3">
    <location>
        <begin position="7"/>
        <end position="369"/>
    </location>
</feature>
<dbReference type="Gene3D" id="3.30.9.10">
    <property type="entry name" value="D-Amino Acid Oxidase, subunit A, domain 2"/>
    <property type="match status" value="1"/>
</dbReference>
<evidence type="ECO:0000259" key="3">
    <source>
        <dbReference type="Pfam" id="PF01494"/>
    </source>
</evidence>
<dbReference type="InterPro" id="IPR050641">
    <property type="entry name" value="RIFMO-like"/>
</dbReference>
<keyword evidence="1" id="KW-0285">Flavoprotein</keyword>
<name>A0A4R5BUR5_9PSEU</name>
<dbReference type="GO" id="GO:0071949">
    <property type="term" value="F:FAD binding"/>
    <property type="evidence" value="ECO:0007669"/>
    <property type="project" value="InterPro"/>
</dbReference>
<gene>
    <name evidence="4" type="ORF">E1202_11290</name>
</gene>
<keyword evidence="2" id="KW-0274">FAD</keyword>
<accession>A0A4R5BUR5</accession>
<dbReference type="Pfam" id="PF21274">
    <property type="entry name" value="Rng_hyd_C"/>
    <property type="match status" value="1"/>
</dbReference>
<dbReference type="InterPro" id="IPR002938">
    <property type="entry name" value="FAD-bd"/>
</dbReference>
<dbReference type="PANTHER" id="PTHR43004">
    <property type="entry name" value="TRK SYSTEM POTASSIUM UPTAKE PROTEIN"/>
    <property type="match status" value="1"/>
</dbReference>
<dbReference type="SUPFAM" id="SSF51905">
    <property type="entry name" value="FAD/NAD(P)-binding domain"/>
    <property type="match status" value="1"/>
</dbReference>
<sequence>MNTAEFDADVLVIGAGPAGLTASALLAEHGINAITISKHAGTAHSPRAHITNQRTMEVFRDLGIEERVEELAVPNELMGNNVWATSFAGRELARLMTWGSGVDRKADYDRASPCSMCNIPQHVLEPVILEAARERDAAIRFDTELVEISQDENGVTGLVRRRSTGAEYTIRSRYAIAADGGGGTTAKQLGFEFDGEEGLGCAVNVWLEADLSRYTRHRPGTLYWICQPGNDYWVGSGTFICVKPWTEWVMLYMYDPADGEPDLSEEAVTERAHATIGDRDVAVRIKQVSQWQINHLISRQYREGRVFLAGDAAHRHPPANGLGTNTSVQDSYNLVWKIAAVLRGEAGEDLLDTYHAERHPVGRQVVDRAMKSVQDMRPLSQAFGFAPGQSAEDGWRSLDELQSDTPTGRQRREALAEAVALQNYQFNAHGVELGQHYTSTAIVDDGTSLPPRHEDPELYHQPSTHPGSPIPHAWLQRGNQRASTVDIVGGGRFALIAGIGGAPWIDAASAVADEMSIGLVGHRIGYGCEYDDLFGEWSRLREVGDRGCVLVRPDRHIAWRSHDLVADPVSTLRNVVRQLLSLPREAGAAESPDSVAVLTRSRADSNFPRCEV</sequence>
<reference evidence="4 5" key="1">
    <citation type="submission" date="2019-03" db="EMBL/GenBank/DDBJ databases">
        <title>Draft genome sequences of novel Actinobacteria.</title>
        <authorList>
            <person name="Sahin N."/>
            <person name="Ay H."/>
            <person name="Saygin H."/>
        </authorList>
    </citation>
    <scope>NUCLEOTIDE SEQUENCE [LARGE SCALE GENOMIC DNA]</scope>
    <source>
        <strain evidence="4 5">5K548</strain>
    </source>
</reference>